<evidence type="ECO:0000256" key="3">
    <source>
        <dbReference type="ARBA" id="ARBA00022741"/>
    </source>
</evidence>
<feature type="domain" description="ABC transporter" evidence="5">
    <location>
        <begin position="35"/>
        <end position="74"/>
    </location>
</feature>
<accession>A0A2L1U2T5</accession>
<dbReference type="InterPro" id="IPR050319">
    <property type="entry name" value="ABC_transp_ATP-bind"/>
</dbReference>
<dbReference type="PANTHER" id="PTHR43776:SF7">
    <property type="entry name" value="D,D-DIPEPTIDE TRANSPORT ATP-BINDING PROTEIN DDPF-RELATED"/>
    <property type="match status" value="1"/>
</dbReference>
<name>A0A2L1U2T5_9BACL</name>
<sequence length="79" mass="8704">MPDSETLVAVEHLKKYFPVRGGVFGRKIGDIKAVDDVSFMIRKGETFGLVGESGSGKSTIGRTIVRLYNPTRERSSTKE</sequence>
<dbReference type="Pfam" id="PF00005">
    <property type="entry name" value="ABC_tran"/>
    <property type="match status" value="1"/>
</dbReference>
<comment type="similarity">
    <text evidence="1">Belongs to the ABC transporter superfamily.</text>
</comment>
<dbReference type="SUPFAM" id="SSF52540">
    <property type="entry name" value="P-loop containing nucleoside triphosphate hydrolases"/>
    <property type="match status" value="1"/>
</dbReference>
<evidence type="ECO:0000256" key="1">
    <source>
        <dbReference type="ARBA" id="ARBA00005417"/>
    </source>
</evidence>
<evidence type="ECO:0000256" key="2">
    <source>
        <dbReference type="ARBA" id="ARBA00022448"/>
    </source>
</evidence>
<dbReference type="Proteomes" id="UP000239833">
    <property type="component" value="Chromosome"/>
</dbReference>
<dbReference type="GO" id="GO:0016887">
    <property type="term" value="F:ATP hydrolysis activity"/>
    <property type="evidence" value="ECO:0007669"/>
    <property type="project" value="InterPro"/>
</dbReference>
<evidence type="ECO:0000313" key="7">
    <source>
        <dbReference type="Proteomes" id="UP000239833"/>
    </source>
</evidence>
<keyword evidence="4 6" id="KW-0067">ATP-binding</keyword>
<dbReference type="InterPro" id="IPR003439">
    <property type="entry name" value="ABC_transporter-like_ATP-bd"/>
</dbReference>
<keyword evidence="3" id="KW-0547">Nucleotide-binding</keyword>
<proteinExistence type="inferred from homology"/>
<reference evidence="7" key="1">
    <citation type="submission" date="2017-02" db="EMBL/GenBank/DDBJ databases">
        <title>Delineation of Paenibacillus larvae strains originating from foulbrood outbreaks.</title>
        <authorList>
            <person name="Beims H."/>
            <person name="Bunk B."/>
            <person name="Sproeer C."/>
            <person name="Mohr K.I."/>
            <person name="Pradella S."/>
            <person name="Guenther G."/>
            <person name="Rohde M."/>
            <person name="von der Ohe W."/>
            <person name="Steinert M."/>
        </authorList>
    </citation>
    <scope>NUCLEOTIDE SEQUENCE [LARGE SCALE GENOMIC DNA]</scope>
    <source>
        <strain evidence="7">Eric_III</strain>
    </source>
</reference>
<keyword evidence="2" id="KW-0813">Transport</keyword>
<dbReference type="InterPro" id="IPR027417">
    <property type="entry name" value="P-loop_NTPase"/>
</dbReference>
<dbReference type="Gene3D" id="3.40.50.300">
    <property type="entry name" value="P-loop containing nucleotide triphosphate hydrolases"/>
    <property type="match status" value="1"/>
</dbReference>
<gene>
    <name evidence="6" type="ORF">ERICIII_03051</name>
</gene>
<dbReference type="GO" id="GO:0005524">
    <property type="term" value="F:ATP binding"/>
    <property type="evidence" value="ECO:0007669"/>
    <property type="project" value="UniProtKB-KW"/>
</dbReference>
<dbReference type="AlphaFoldDB" id="A0A2L1U2T5"/>
<evidence type="ECO:0000313" key="6">
    <source>
        <dbReference type="EMBL" id="AVF27178.1"/>
    </source>
</evidence>
<evidence type="ECO:0000259" key="5">
    <source>
        <dbReference type="Pfam" id="PF00005"/>
    </source>
</evidence>
<protein>
    <submittedName>
        <fullName evidence="6">Oligopeptide ABC transporter, ATP-binding protein</fullName>
    </submittedName>
</protein>
<dbReference type="EMBL" id="CP019655">
    <property type="protein sequence ID" value="AVF27178.1"/>
    <property type="molecule type" value="Genomic_DNA"/>
</dbReference>
<dbReference type="PANTHER" id="PTHR43776">
    <property type="entry name" value="TRANSPORT ATP-BINDING PROTEIN"/>
    <property type="match status" value="1"/>
</dbReference>
<organism evidence="6 7">
    <name type="scientific">Paenibacillus larvae subsp. larvae</name>
    <dbReference type="NCBI Taxonomy" id="147375"/>
    <lineage>
        <taxon>Bacteria</taxon>
        <taxon>Bacillati</taxon>
        <taxon>Bacillota</taxon>
        <taxon>Bacilli</taxon>
        <taxon>Bacillales</taxon>
        <taxon>Paenibacillaceae</taxon>
        <taxon>Paenibacillus</taxon>
    </lineage>
</organism>
<evidence type="ECO:0000256" key="4">
    <source>
        <dbReference type="ARBA" id="ARBA00022840"/>
    </source>
</evidence>